<dbReference type="InterPro" id="IPR027417">
    <property type="entry name" value="P-loop_NTPase"/>
</dbReference>
<organism evidence="2 3">
    <name type="scientific">Paragemmobacter kunshanensis</name>
    <dbReference type="NCBI Taxonomy" id="2583234"/>
    <lineage>
        <taxon>Bacteria</taxon>
        <taxon>Pseudomonadati</taxon>
        <taxon>Pseudomonadota</taxon>
        <taxon>Alphaproteobacteria</taxon>
        <taxon>Rhodobacterales</taxon>
        <taxon>Paracoccaceae</taxon>
        <taxon>Paragemmobacter</taxon>
    </lineage>
</organism>
<feature type="domain" description="PD-(D/E)XK endonuclease-like" evidence="1">
    <location>
        <begin position="585"/>
        <end position="764"/>
    </location>
</feature>
<dbReference type="Proteomes" id="UP000474758">
    <property type="component" value="Unassembled WGS sequence"/>
</dbReference>
<dbReference type="EMBL" id="JAALFE010000017">
    <property type="protein sequence ID" value="NGQ92443.1"/>
    <property type="molecule type" value="Genomic_DNA"/>
</dbReference>
<dbReference type="AlphaFoldDB" id="A0A6M1UA14"/>
<dbReference type="InterPro" id="IPR038726">
    <property type="entry name" value="PDDEXK_AddAB-type"/>
</dbReference>
<dbReference type="RefSeq" id="WP_165052087.1">
    <property type="nucleotide sequence ID" value="NZ_JAALFE010000017.1"/>
</dbReference>
<name>A0A6M1UA14_9RHOB</name>
<evidence type="ECO:0000313" key="2">
    <source>
        <dbReference type="EMBL" id="NGQ92443.1"/>
    </source>
</evidence>
<dbReference type="SUPFAM" id="SSF52540">
    <property type="entry name" value="P-loop containing nucleoside triphosphate hydrolases"/>
    <property type="match status" value="1"/>
</dbReference>
<dbReference type="Gene3D" id="3.90.320.10">
    <property type="match status" value="1"/>
</dbReference>
<gene>
    <name evidence="2" type="ORF">G5V65_16225</name>
</gene>
<proteinExistence type="predicted"/>
<sequence>MRLDPLLYAHPLTGAVMPVTTDLLSETYLAPTADAWDIGGALADPTAPWAESLQIAPTETQGAVERALRGVMQATPGLDPAAVTPDRLPPSRAKRHLQALRDVWANTGTLPEDLSVIRHVLSCTADQAAAPLPVLDIGDDPLATPAEAALAAQLCRHHGSAPSARLAAWRASQPQGAAAGALSHVQRNLLCGAPAVARDGTLGFFALRDSLAEAQFAAALARRMLEDGRAALASDIALLVPETPTRLAHLAEAFADQGVPLSGLPEAAGLRDLAGELATLALRCLRPPAPAMALASLAVLPLMPWPAATGAALARDLMRGNYKPKAADLLQDKAATVWEALRTGATTGAQLAFKLGLLAESLTAPPGLEPARSAAQGLLRRLQASVGDGAPDWQALSRLATLSAPAAPLSLRLLDGVSLLPASDLPWRGARHLIVTGFAAGDYPSGVPTSPFFLDSEVALIGDTLGLHLPSREAALRRGLALFARQIGAASDSATFLCPQRDGMGRPLTPPMTLSLIARLLEGGEKWLVQDLTALPPISWPTAHRSVPPLPAPAAPLPEGGMIHLGRRDLLRLHEDETGRAKPQSPSRLETLLVSPLAWFLGETDATDIPWAPEALDIMLAGTLAHHVLEHVFAPDAALPDPADLPGLTETHLAQGIARHAPFLAAAEWQLERETLRREALRAAQVWHGILSENGARILKNEFRLEGNAHGIDIRGRADCILHLGDGQLVIVDHKKSGSTRRRMRMRAGWDLQIGLYRAMLARPIRAEGDGLDLVAGQEPAIAYHLLNDGTVLSSGLDPASGGRVEGVEGDISAKAVALLQTRLAEVGGGSLRLNGTEDEAAFGKTAALTAYALDASPLLRRFMVEGLSVSLGDDDEEEAP</sequence>
<protein>
    <submittedName>
        <fullName evidence="2">PD-(D/E)XK nuclease family protein</fullName>
    </submittedName>
</protein>
<evidence type="ECO:0000313" key="3">
    <source>
        <dbReference type="Proteomes" id="UP000474758"/>
    </source>
</evidence>
<keyword evidence="3" id="KW-1185">Reference proteome</keyword>
<comment type="caution">
    <text evidence="2">The sequence shown here is derived from an EMBL/GenBank/DDBJ whole genome shotgun (WGS) entry which is preliminary data.</text>
</comment>
<evidence type="ECO:0000259" key="1">
    <source>
        <dbReference type="Pfam" id="PF12705"/>
    </source>
</evidence>
<dbReference type="InterPro" id="IPR011604">
    <property type="entry name" value="PDDEXK-like_dom_sf"/>
</dbReference>
<dbReference type="Pfam" id="PF12705">
    <property type="entry name" value="PDDEXK_1"/>
    <property type="match status" value="1"/>
</dbReference>
<accession>A0A6M1UA14</accession>
<reference evidence="2 3" key="1">
    <citation type="submission" date="2020-02" db="EMBL/GenBank/DDBJ databases">
        <title>Rhodobacter translucens sp. nov., a novel bacterium isolated from activated sludge.</title>
        <authorList>
            <person name="Liu J."/>
        </authorList>
    </citation>
    <scope>NUCLEOTIDE SEQUENCE [LARGE SCALE GENOMIC DNA]</scope>
    <source>
        <strain evidence="2 3">HX-7-19</strain>
    </source>
</reference>